<dbReference type="RefSeq" id="WP_345457802.1">
    <property type="nucleotide sequence ID" value="NZ_BAABKG010000002.1"/>
</dbReference>
<name>A0ABP9PJB1_9ACTN</name>
<proteinExistence type="predicted"/>
<dbReference type="Pfam" id="PF13489">
    <property type="entry name" value="Methyltransf_23"/>
    <property type="match status" value="1"/>
</dbReference>
<evidence type="ECO:0000313" key="2">
    <source>
        <dbReference type="Proteomes" id="UP001500221"/>
    </source>
</evidence>
<keyword evidence="2" id="KW-1185">Reference proteome</keyword>
<dbReference type="Gene3D" id="3.40.50.150">
    <property type="entry name" value="Vaccinia Virus protein VP39"/>
    <property type="match status" value="1"/>
</dbReference>
<comment type="caution">
    <text evidence="1">The sequence shown here is derived from an EMBL/GenBank/DDBJ whole genome shotgun (WGS) entry which is preliminary data.</text>
</comment>
<evidence type="ECO:0000313" key="1">
    <source>
        <dbReference type="EMBL" id="GAA5147591.1"/>
    </source>
</evidence>
<protein>
    <recommendedName>
        <fullName evidence="3">Class I SAM-dependent methyltransferase</fullName>
    </recommendedName>
</protein>
<accession>A0ABP9PJB1</accession>
<organism evidence="1 2">
    <name type="scientific">Nocardioides marinquilinus</name>
    <dbReference type="NCBI Taxonomy" id="1210400"/>
    <lineage>
        <taxon>Bacteria</taxon>
        <taxon>Bacillati</taxon>
        <taxon>Actinomycetota</taxon>
        <taxon>Actinomycetes</taxon>
        <taxon>Propionibacteriales</taxon>
        <taxon>Nocardioidaceae</taxon>
        <taxon>Nocardioides</taxon>
    </lineage>
</organism>
<gene>
    <name evidence="1" type="ORF">GCM10023340_20240</name>
</gene>
<dbReference type="Proteomes" id="UP001500221">
    <property type="component" value="Unassembled WGS sequence"/>
</dbReference>
<dbReference type="InterPro" id="IPR029063">
    <property type="entry name" value="SAM-dependent_MTases_sf"/>
</dbReference>
<dbReference type="EMBL" id="BAABKG010000002">
    <property type="protein sequence ID" value="GAA5147591.1"/>
    <property type="molecule type" value="Genomic_DNA"/>
</dbReference>
<dbReference type="PANTHER" id="PTHR43861">
    <property type="entry name" value="TRANS-ACONITATE 2-METHYLTRANSFERASE-RELATED"/>
    <property type="match status" value="1"/>
</dbReference>
<dbReference type="CDD" id="cd02440">
    <property type="entry name" value="AdoMet_MTases"/>
    <property type="match status" value="1"/>
</dbReference>
<evidence type="ECO:0008006" key="3">
    <source>
        <dbReference type="Google" id="ProtNLM"/>
    </source>
</evidence>
<reference evidence="2" key="1">
    <citation type="journal article" date="2019" name="Int. J. Syst. Evol. Microbiol.">
        <title>The Global Catalogue of Microorganisms (GCM) 10K type strain sequencing project: providing services to taxonomists for standard genome sequencing and annotation.</title>
        <authorList>
            <consortium name="The Broad Institute Genomics Platform"/>
            <consortium name="The Broad Institute Genome Sequencing Center for Infectious Disease"/>
            <person name="Wu L."/>
            <person name="Ma J."/>
        </authorList>
    </citation>
    <scope>NUCLEOTIDE SEQUENCE [LARGE SCALE GENOMIC DNA]</scope>
    <source>
        <strain evidence="2">JCM 18459</strain>
    </source>
</reference>
<dbReference type="SUPFAM" id="SSF53335">
    <property type="entry name" value="S-adenosyl-L-methionine-dependent methyltransferases"/>
    <property type="match status" value="1"/>
</dbReference>
<sequence>MTTDYRTRLYEAYASTHAGVSVVASSEHAFRRDILPHLPDDRRAAVVDLGCGQGQLVAQLLRHGYQGAWGIDASPEQVSLAHAAGIAQVRQGDFREALASASIDVATATDLFEHLSKDEALGAMDAVFAALRPSGRAILRVPNGVSPFVGNFQHGDLTHETTYTARSLRQLGAAAGFSVTTVHACPPVRHSIKSGLRVGAWKAASGLMKLALAAETGQLRGHLVTQNVVAVMVKSQ</sequence>